<proteinExistence type="predicted"/>
<gene>
    <name evidence="4" type="ORF">PBRASI_LOCUS7789</name>
</gene>
<keyword evidence="5" id="KW-1185">Reference proteome</keyword>
<evidence type="ECO:0000256" key="1">
    <source>
        <dbReference type="SAM" id="Coils"/>
    </source>
</evidence>
<evidence type="ECO:0000256" key="2">
    <source>
        <dbReference type="SAM" id="MobiDB-lite"/>
    </source>
</evidence>
<comment type="caution">
    <text evidence="4">The sequence shown here is derived from an EMBL/GenBank/DDBJ whole genome shotgun (WGS) entry which is preliminary data.</text>
</comment>
<feature type="region of interest" description="Disordered" evidence="2">
    <location>
        <begin position="863"/>
        <end position="931"/>
    </location>
</feature>
<sequence length="1600" mass="182686">MAFRRARPPNQTTYRSATDKELELEQINQELQEVLQSEVAINKSNEKYINELERKYTRCENEIQSLNKELERLENASEEEKAELRLEISSLKKSLHRATKEVREIKSYNVNLEQQLQECYEIISSLKQKIKVISSRENSPIRGHSPDQDITSDNMARTRPARTIEDYLADTQDGIRQILAQFTPTNRLRAPTERIVDRLDGYLRDIRQLTGDSRQQYDQLNRRHVTLVQDHAQLTTRHNNLQQNVNNIINERDSLLAQTNLDQQNLNILGQQNIDFQRRLYHSDLSLRILEKKRTRDLREKIASHTLNRYLTTALIELKQKYNRRGDTWRNASLAWNRQCKLKRALEKLYKAEIYRLQRELRNFKNQKALDDNRQEQILTDLEIAEDDLNIEQNQNIANQQLILNLNQQIFALQNNLPINNQYRGMAGYAPPLFYGKAGEDPEEWIRDFRQYCEASGLDPLADARTRVRIHGLFETCLRDDAKDFYETHLKNKNWELQNISDNTGLADLGAINGLANNNALRAINANQFRGGALQIRNTVPADNNAIATPLVPSHIVFDEDWLIAGGQPTDLAPNAPNANAGGNTIAPGIRIGQVIYWLRTNYPTITAEKSKVVFNNITQGTDPIGRFYAQLKRMVVLAYPALPALNREEMIRQQFFQGLSPDNKLEVRRIGLENPISTLLPKLEQIERQKAELMLGQYDPNSHPVTSRSRSTANTKDPYITSNTGMTKDEMENFVKSIIASTQSQPISLQTASQLQNRQLVRPSQMVPGEIYRDPNLRLNDQEWLRMDEATNRLSALAGPSTLQSLIDTITKGVVDKFSSFLPKKNGGNASKNVEVDSDEELANRMSKLSINKAISRQVKKEIKKTSQHRCSGCHRIGHRSNSPKCPKNKKKSRSRKKVKRKGRSSSKKIPKSHKTKQKGVATSSKSQNKVTTLEQNIRRILLDMLEKVLLPHQLEKLKPENKNLAIPDFTAEQGTSCLNHREPISEIPESDDEEETLNDPMEIDFVRRKEPVISIATIPVKIKRLKIPALVLDSGAEPPITSEDIVKRVNWPIDKSEKYDLSGVATVPTESIGIARNFPITFPPGFTIREDFVVVRVPKPTLIFPNPLLKKYKCAVDWGNDKMKIHHNGEDFIIPVTMHKVKNKLEINCATTSQNDKPLVSDQISQEVDSNEGNNEPLEEEWHAPAGFSLDSKNSTLKKKRMSYEELEKSLYTTLESKAEINDLCEKLQMRYEKLLSQTGQMQGANMANVYTLQNIKGHRLGSIREEELEKILHDTIKSKAEINKLSEKLQDKYIKQIKAFDRERKGWNRDSLRNNTEIQKLRTHALQVINEHKQLQNENTNLISHNAQKNIFIAETKAENVTKSKKIRSLESMIKILEGKLSSAQKDVISIQNDSSKKETEITSLKSKIAEVEHELASKVSELECLKSEAISNPILGRNDEKNMTKSVSRSEDAIASDISAVLQSRPLGDESEIRGYASSSKDLSQYFLRRKNDTEIIPKVSDEIDISKTNNNILQEIPNMTPYLAQPENNTSSLIEPHSQIPIGGIGAIPAVASTLMSRLSAYIFLVLLIIAVVWFVRRTWGFERKSERLRDMWIG</sequence>
<dbReference type="EMBL" id="CAJVPI010001263">
    <property type="protein sequence ID" value="CAG8603788.1"/>
    <property type="molecule type" value="Genomic_DNA"/>
</dbReference>
<evidence type="ECO:0000256" key="3">
    <source>
        <dbReference type="SAM" id="Phobius"/>
    </source>
</evidence>
<reference evidence="4" key="1">
    <citation type="submission" date="2021-06" db="EMBL/GenBank/DDBJ databases">
        <authorList>
            <person name="Kallberg Y."/>
            <person name="Tangrot J."/>
            <person name="Rosling A."/>
        </authorList>
    </citation>
    <scope>NUCLEOTIDE SEQUENCE</scope>
    <source>
        <strain evidence="4">BR232B</strain>
    </source>
</reference>
<dbReference type="Proteomes" id="UP000789739">
    <property type="component" value="Unassembled WGS sequence"/>
</dbReference>
<feature type="compositionally biased region" description="Basic residues" evidence="2">
    <location>
        <begin position="867"/>
        <end position="880"/>
    </location>
</feature>
<evidence type="ECO:0000313" key="4">
    <source>
        <dbReference type="EMBL" id="CAG8603788.1"/>
    </source>
</evidence>
<feature type="coiled-coil region" evidence="1">
    <location>
        <begin position="17"/>
        <end position="129"/>
    </location>
</feature>
<evidence type="ECO:0000313" key="5">
    <source>
        <dbReference type="Proteomes" id="UP000789739"/>
    </source>
</evidence>
<dbReference type="Gene3D" id="2.40.70.10">
    <property type="entry name" value="Acid Proteases"/>
    <property type="match status" value="1"/>
</dbReference>
<dbReference type="OrthoDB" id="2389172at2759"/>
<organism evidence="4 5">
    <name type="scientific">Paraglomus brasilianum</name>
    <dbReference type="NCBI Taxonomy" id="144538"/>
    <lineage>
        <taxon>Eukaryota</taxon>
        <taxon>Fungi</taxon>
        <taxon>Fungi incertae sedis</taxon>
        <taxon>Mucoromycota</taxon>
        <taxon>Glomeromycotina</taxon>
        <taxon>Glomeromycetes</taxon>
        <taxon>Paraglomerales</taxon>
        <taxon>Paraglomeraceae</taxon>
        <taxon>Paraglomus</taxon>
    </lineage>
</organism>
<dbReference type="PANTHER" id="PTHR32258:SF28">
    <property type="entry name" value="PROTEIN NETWORKED 3A-RELATED"/>
    <property type="match status" value="1"/>
</dbReference>
<keyword evidence="3" id="KW-1133">Transmembrane helix</keyword>
<keyword evidence="3" id="KW-0812">Transmembrane</keyword>
<feature type="compositionally biased region" description="Basic residues" evidence="2">
    <location>
        <begin position="888"/>
        <end position="919"/>
    </location>
</feature>
<dbReference type="InterPro" id="IPR021109">
    <property type="entry name" value="Peptidase_aspartic_dom_sf"/>
</dbReference>
<protein>
    <submittedName>
        <fullName evidence="4">2125_t:CDS:1</fullName>
    </submittedName>
</protein>
<keyword evidence="1" id="KW-0175">Coiled coil</keyword>
<accession>A0A9N9GI23</accession>
<feature type="coiled-coil region" evidence="1">
    <location>
        <begin position="231"/>
        <end position="258"/>
    </location>
</feature>
<dbReference type="PANTHER" id="PTHR32258">
    <property type="entry name" value="PROTEIN NETWORKED 4A"/>
    <property type="match status" value="1"/>
</dbReference>
<feature type="compositionally biased region" description="Polar residues" evidence="2">
    <location>
        <begin position="700"/>
        <end position="726"/>
    </location>
</feature>
<feature type="transmembrane region" description="Helical" evidence="3">
    <location>
        <begin position="1564"/>
        <end position="1581"/>
    </location>
</feature>
<dbReference type="InterPro" id="IPR051861">
    <property type="entry name" value="NET_actin-binding_domain"/>
</dbReference>
<keyword evidence="3" id="KW-0472">Membrane</keyword>
<feature type="compositionally biased region" description="Polar residues" evidence="2">
    <location>
        <begin position="922"/>
        <end position="931"/>
    </location>
</feature>
<feature type="coiled-coil region" evidence="1">
    <location>
        <begin position="1370"/>
        <end position="1432"/>
    </location>
</feature>
<name>A0A9N9GI23_9GLOM</name>
<feature type="region of interest" description="Disordered" evidence="2">
    <location>
        <begin position="698"/>
        <end position="726"/>
    </location>
</feature>